<reference evidence="1" key="1">
    <citation type="submission" date="2022-10" db="EMBL/GenBank/DDBJ databases">
        <title>The complete genomes of actinobacterial strains from the NBC collection.</title>
        <authorList>
            <person name="Joergensen T.S."/>
            <person name="Alvarez Arevalo M."/>
            <person name="Sterndorff E.B."/>
            <person name="Faurdal D."/>
            <person name="Vuksanovic O."/>
            <person name="Mourched A.-S."/>
            <person name="Charusanti P."/>
            <person name="Shaw S."/>
            <person name="Blin K."/>
            <person name="Weber T."/>
        </authorList>
    </citation>
    <scope>NUCLEOTIDE SEQUENCE</scope>
    <source>
        <strain evidence="1">NBC 01771</strain>
    </source>
</reference>
<protein>
    <submittedName>
        <fullName evidence="1">Uncharacterized protein</fullName>
    </submittedName>
</protein>
<name>A0ACD4ZX47_9ACTN</name>
<dbReference type="EMBL" id="CP109109">
    <property type="protein sequence ID" value="WSC01612.1"/>
    <property type="molecule type" value="Genomic_DNA"/>
</dbReference>
<gene>
    <name evidence="1" type="ORF">OG835_34480</name>
</gene>
<evidence type="ECO:0000313" key="2">
    <source>
        <dbReference type="Proteomes" id="UP001348369"/>
    </source>
</evidence>
<organism evidence="1 2">
    <name type="scientific">Streptomyces scopuliridis</name>
    <dbReference type="NCBI Taxonomy" id="452529"/>
    <lineage>
        <taxon>Bacteria</taxon>
        <taxon>Bacillati</taxon>
        <taxon>Actinomycetota</taxon>
        <taxon>Actinomycetes</taxon>
        <taxon>Kitasatosporales</taxon>
        <taxon>Streptomycetaceae</taxon>
        <taxon>Streptomyces</taxon>
    </lineage>
</organism>
<evidence type="ECO:0000313" key="1">
    <source>
        <dbReference type="EMBL" id="WSC01612.1"/>
    </source>
</evidence>
<accession>A0ACD4ZX47</accession>
<sequence length="70" mass="7546">MDPSTDQGTHRSTGAQAHFPRPARDEASVRGFPRPVRARVTGPDNGIDLELVQRLTWQALGAANNGAEHS</sequence>
<dbReference type="Proteomes" id="UP001348369">
    <property type="component" value="Chromosome"/>
</dbReference>
<keyword evidence="2" id="KW-1185">Reference proteome</keyword>
<proteinExistence type="predicted"/>